<dbReference type="FunCoup" id="Q6CPV4">
    <property type="interactions" value="190"/>
</dbReference>
<protein>
    <submittedName>
        <fullName evidence="4">KLLA0E01937p</fullName>
    </submittedName>
</protein>
<dbReference type="InterPro" id="IPR000504">
    <property type="entry name" value="RRM_dom"/>
</dbReference>
<dbReference type="HOGENOM" id="CLU_020873_1_0_1"/>
<dbReference type="eggNOG" id="ENOG502QQ4K">
    <property type="taxonomic scope" value="Eukaryota"/>
</dbReference>
<evidence type="ECO:0000313" key="5">
    <source>
        <dbReference type="Proteomes" id="UP000000598"/>
    </source>
</evidence>
<dbReference type="KEGG" id="kla:KLLA0_E01937g"/>
<dbReference type="EMBL" id="CR382125">
    <property type="protein sequence ID" value="CAG99122.1"/>
    <property type="molecule type" value="Genomic_DNA"/>
</dbReference>
<dbReference type="PROSITE" id="PS50102">
    <property type="entry name" value="RRM"/>
    <property type="match status" value="1"/>
</dbReference>
<accession>Q6CPV4</accession>
<dbReference type="OMA" id="TKLWGYE"/>
<dbReference type="InParanoid" id="Q6CPV4"/>
<keyword evidence="1" id="KW-0694">RNA-binding</keyword>
<reference evidence="4 5" key="1">
    <citation type="journal article" date="2004" name="Nature">
        <title>Genome evolution in yeasts.</title>
        <authorList>
            <consortium name="Genolevures"/>
            <person name="Dujon B."/>
            <person name="Sherman D."/>
            <person name="Fischer G."/>
            <person name="Durrens P."/>
            <person name="Casaregola S."/>
            <person name="Lafontaine I."/>
            <person name="de Montigny J."/>
            <person name="Marck C."/>
            <person name="Neuveglise C."/>
            <person name="Talla E."/>
            <person name="Goffard N."/>
            <person name="Frangeul L."/>
            <person name="Aigle M."/>
            <person name="Anthouard V."/>
            <person name="Babour A."/>
            <person name="Barbe V."/>
            <person name="Barnay S."/>
            <person name="Blanchin S."/>
            <person name="Beckerich J.M."/>
            <person name="Beyne E."/>
            <person name="Bleykasten C."/>
            <person name="Boisrame A."/>
            <person name="Boyer J."/>
            <person name="Cattolico L."/>
            <person name="Confanioleri F."/>
            <person name="de Daruvar A."/>
            <person name="Despons L."/>
            <person name="Fabre E."/>
            <person name="Fairhead C."/>
            <person name="Ferry-Dumazet H."/>
            <person name="Groppi A."/>
            <person name="Hantraye F."/>
            <person name="Hennequin C."/>
            <person name="Jauniaux N."/>
            <person name="Joyet P."/>
            <person name="Kachouri R."/>
            <person name="Kerrest A."/>
            <person name="Koszul R."/>
            <person name="Lemaire M."/>
            <person name="Lesur I."/>
            <person name="Ma L."/>
            <person name="Muller H."/>
            <person name="Nicaud J.M."/>
            <person name="Nikolski M."/>
            <person name="Oztas S."/>
            <person name="Ozier-Kalogeropoulos O."/>
            <person name="Pellenz S."/>
            <person name="Potier S."/>
            <person name="Richard G.F."/>
            <person name="Straub M.L."/>
            <person name="Suleau A."/>
            <person name="Swennene D."/>
            <person name="Tekaia F."/>
            <person name="Wesolowski-Louvel M."/>
            <person name="Westhof E."/>
            <person name="Wirth B."/>
            <person name="Zeniou-Meyer M."/>
            <person name="Zivanovic I."/>
            <person name="Bolotin-Fukuhara M."/>
            <person name="Thierry A."/>
            <person name="Bouchier C."/>
            <person name="Caudron B."/>
            <person name="Scarpelli C."/>
            <person name="Gaillardin C."/>
            <person name="Weissenbach J."/>
            <person name="Wincker P."/>
            <person name="Souciet J.L."/>
        </authorList>
    </citation>
    <scope>NUCLEOTIDE SEQUENCE [LARGE SCALE GENOMIC DNA]</scope>
    <source>
        <strain evidence="5">ATCC 8585 / CBS 2359 / DSM 70799 / NBRC 1267 / NRRL Y-1140 / WM37</strain>
    </source>
</reference>
<proteinExistence type="predicted"/>
<feature type="region of interest" description="Disordered" evidence="2">
    <location>
        <begin position="306"/>
        <end position="334"/>
    </location>
</feature>
<sequence length="484" mass="56940">MITKRVYVGSVTSNQDDCFAELYARFLKFGKVVDESKSFEQHDAFGYLNMEFEDASQFEKMKSSFNRVKFKGNTLRVAEAKPDWKTRWEIDHKDEEREHKKRKQMAKQEWEHYKKLENINKSWIDRKEVISGRERTSRRSAFKLRNITFRVNVNGKLKVYKCYKTKLWGYEKNKNVRDLVYRFSNNYWRNGPDHIVDKLDYSRCKSVSFRNISGDSLTLSRETSNEKVDTDDLTETEKEKNNLVLSSLLDNFDFDKPLAVEEVTAEEEEENAGADYEYEGLYRESDSKPLFSSSISKEIPRVKEGEFSKTENTTATSYVEDEEADKEQDMDSEEDEFIPTFGATPQVPDNSTENTTNPTEVLRDLLNPLEPTSFKLIEESDEDIDHQRDVQEEQVALPIPEVIIPQKSNNPLFFLHKDSPFLVGQTKIAKIKPPIALDEKFKTWEETFWNSRSSWTKEMKQRKRDVVRQIKKRRDKYHGNTVLI</sequence>
<keyword evidence="5" id="KW-1185">Reference proteome</keyword>
<dbReference type="STRING" id="284590.Q6CPV4"/>
<gene>
    <name evidence="4" type="ORF">KLLA0_E01937g</name>
</gene>
<evidence type="ECO:0000313" key="4">
    <source>
        <dbReference type="EMBL" id="CAG99122.1"/>
    </source>
</evidence>
<dbReference type="PaxDb" id="284590-Q6CPV4"/>
<dbReference type="Gene3D" id="3.30.70.330">
    <property type="match status" value="1"/>
</dbReference>
<dbReference type="SUPFAM" id="SSF54928">
    <property type="entry name" value="RNA-binding domain, RBD"/>
    <property type="match status" value="1"/>
</dbReference>
<dbReference type="InterPro" id="IPR035979">
    <property type="entry name" value="RBD_domain_sf"/>
</dbReference>
<organism evidence="4 5">
    <name type="scientific">Kluyveromyces lactis (strain ATCC 8585 / CBS 2359 / DSM 70799 / NBRC 1267 / NRRL Y-1140 / WM37)</name>
    <name type="common">Yeast</name>
    <name type="synonym">Candida sphaerica</name>
    <dbReference type="NCBI Taxonomy" id="284590"/>
    <lineage>
        <taxon>Eukaryota</taxon>
        <taxon>Fungi</taxon>
        <taxon>Dikarya</taxon>
        <taxon>Ascomycota</taxon>
        <taxon>Saccharomycotina</taxon>
        <taxon>Saccharomycetes</taxon>
        <taxon>Saccharomycetales</taxon>
        <taxon>Saccharomycetaceae</taxon>
        <taxon>Kluyveromyces</taxon>
    </lineage>
</organism>
<evidence type="ECO:0000256" key="2">
    <source>
        <dbReference type="SAM" id="MobiDB-lite"/>
    </source>
</evidence>
<evidence type="ECO:0000259" key="3">
    <source>
        <dbReference type="PROSITE" id="PS50102"/>
    </source>
</evidence>
<dbReference type="AlphaFoldDB" id="Q6CPV4"/>
<evidence type="ECO:0000256" key="1">
    <source>
        <dbReference type="PROSITE-ProRule" id="PRU00176"/>
    </source>
</evidence>
<name>Q6CPV4_KLULA</name>
<dbReference type="InterPro" id="IPR012677">
    <property type="entry name" value="Nucleotide-bd_a/b_plait_sf"/>
</dbReference>
<dbReference type="GO" id="GO:0003723">
    <property type="term" value="F:RNA binding"/>
    <property type="evidence" value="ECO:0007669"/>
    <property type="project" value="UniProtKB-UniRule"/>
</dbReference>
<feature type="compositionally biased region" description="Acidic residues" evidence="2">
    <location>
        <begin position="319"/>
        <end position="334"/>
    </location>
</feature>
<feature type="domain" description="RRM" evidence="3">
    <location>
        <begin position="4"/>
        <end position="82"/>
    </location>
</feature>
<dbReference type="Proteomes" id="UP000000598">
    <property type="component" value="Chromosome E"/>
</dbReference>